<dbReference type="Gene3D" id="3.90.176.10">
    <property type="entry name" value="Toxin ADP-ribosyltransferase, Chain A, domain 1"/>
    <property type="match status" value="1"/>
</dbReference>
<reference evidence="1" key="1">
    <citation type="submission" date="2021-02" db="EMBL/GenBank/DDBJ databases">
        <authorList>
            <person name="Nowell W R."/>
        </authorList>
    </citation>
    <scope>NUCLEOTIDE SEQUENCE</scope>
</reference>
<dbReference type="SUPFAM" id="SSF56399">
    <property type="entry name" value="ADP-ribosylation"/>
    <property type="match status" value="1"/>
</dbReference>
<dbReference type="EMBL" id="CAJOBB010001050">
    <property type="protein sequence ID" value="CAF3799994.1"/>
    <property type="molecule type" value="Genomic_DNA"/>
</dbReference>
<name>A0A819BA50_9BILA</name>
<comment type="caution">
    <text evidence="1">The sequence shown here is derived from an EMBL/GenBank/DDBJ whole genome shotgun (WGS) entry which is preliminary data.</text>
</comment>
<protein>
    <submittedName>
        <fullName evidence="1">Uncharacterized protein</fullName>
    </submittedName>
</protein>
<gene>
    <name evidence="1" type="ORF">KXQ929_LOCUS16981</name>
</gene>
<proteinExistence type="predicted"/>
<dbReference type="AlphaFoldDB" id="A0A819BA50"/>
<dbReference type="Proteomes" id="UP000663868">
    <property type="component" value="Unassembled WGS sequence"/>
</dbReference>
<organism evidence="1 2">
    <name type="scientific">Adineta steineri</name>
    <dbReference type="NCBI Taxonomy" id="433720"/>
    <lineage>
        <taxon>Eukaryota</taxon>
        <taxon>Metazoa</taxon>
        <taxon>Spiralia</taxon>
        <taxon>Gnathifera</taxon>
        <taxon>Rotifera</taxon>
        <taxon>Eurotatoria</taxon>
        <taxon>Bdelloidea</taxon>
        <taxon>Adinetida</taxon>
        <taxon>Adinetidae</taxon>
        <taxon>Adineta</taxon>
    </lineage>
</organism>
<accession>A0A819BA50</accession>
<sequence length="431" mass="49340">MPGQIKKRRNKQKNPRMQAESVKFNIAAECVEYVETCGTQRVILVLSGSHAQNKTFVSQFKRLPQIAMIYCRVSQQQFHQWSERWSIDSLFSGRNKLSKKIIGTPAKDLDEASQMQLIEILFNEFIVNRPNLEEAKRDFIAFCRSSYKDTNNVAYSSQINDFESNYSTDKAVKWYTKPDSFVFRAIGETCCTFNFTNYFKIRFILHDLYSELKKLHADQSSMWPESSLVVFRGKGMPRKELSRLPKMGELFVTRGFLSFTTDHQVAEFFSGEDQGGKEQVNVIISMCIDREEVTSKPIVFVKEQSAIGNDGDEEEVILPMGIVFRVVSYEEIDNENSASLVRITMLRSKVEQEIEKKLSKFPVVASAVVTSAAVSIATLLQSLANSEYREEFRNLMADAPELVDSNVMAQIEKIWNDEPPSISASYWMYSS</sequence>
<evidence type="ECO:0000313" key="2">
    <source>
        <dbReference type="Proteomes" id="UP000663868"/>
    </source>
</evidence>
<evidence type="ECO:0000313" key="1">
    <source>
        <dbReference type="EMBL" id="CAF3799994.1"/>
    </source>
</evidence>